<reference evidence="1 2" key="1">
    <citation type="submission" date="2021-04" db="EMBL/GenBank/DDBJ databases">
        <authorList>
            <person name="De Guttry C."/>
            <person name="Zahm M."/>
            <person name="Klopp C."/>
            <person name="Cabau C."/>
            <person name="Louis A."/>
            <person name="Berthelot C."/>
            <person name="Parey E."/>
            <person name="Roest Crollius H."/>
            <person name="Montfort J."/>
            <person name="Robinson-Rechavi M."/>
            <person name="Bucao C."/>
            <person name="Bouchez O."/>
            <person name="Gislard M."/>
            <person name="Lluch J."/>
            <person name="Milhes M."/>
            <person name="Lampietro C."/>
            <person name="Lopez Roques C."/>
            <person name="Donnadieu C."/>
            <person name="Braasch I."/>
            <person name="Desvignes T."/>
            <person name="Postlethwait J."/>
            <person name="Bobe J."/>
            <person name="Wedekind C."/>
            <person name="Guiguen Y."/>
        </authorList>
    </citation>
    <scope>NUCLEOTIDE SEQUENCE [LARGE SCALE GENOMIC DNA]</scope>
    <source>
        <strain evidence="1">Cs_M1</strain>
        <tissue evidence="1">Blood</tissue>
    </source>
</reference>
<organism evidence="1 2">
    <name type="scientific">Coregonus suidteri</name>
    <dbReference type="NCBI Taxonomy" id="861788"/>
    <lineage>
        <taxon>Eukaryota</taxon>
        <taxon>Metazoa</taxon>
        <taxon>Chordata</taxon>
        <taxon>Craniata</taxon>
        <taxon>Vertebrata</taxon>
        <taxon>Euteleostomi</taxon>
        <taxon>Actinopterygii</taxon>
        <taxon>Neopterygii</taxon>
        <taxon>Teleostei</taxon>
        <taxon>Protacanthopterygii</taxon>
        <taxon>Salmoniformes</taxon>
        <taxon>Salmonidae</taxon>
        <taxon>Coregoninae</taxon>
        <taxon>Coregonus</taxon>
    </lineage>
</organism>
<proteinExistence type="predicted"/>
<dbReference type="Proteomes" id="UP001356427">
    <property type="component" value="Unassembled WGS sequence"/>
</dbReference>
<gene>
    <name evidence="1" type="ORF">J4Q44_G00241560</name>
</gene>
<name>A0AAN8QMZ3_9TELE</name>
<dbReference type="GO" id="GO:0006506">
    <property type="term" value="P:GPI anchor biosynthetic process"/>
    <property type="evidence" value="ECO:0007669"/>
    <property type="project" value="InterPro"/>
</dbReference>
<dbReference type="InterPro" id="IPR039524">
    <property type="entry name" value="PIGO/GPI13"/>
</dbReference>
<comment type="caution">
    <text evidence="1">The sequence shown here is derived from an EMBL/GenBank/DDBJ whole genome shotgun (WGS) entry which is preliminary data.</text>
</comment>
<protein>
    <submittedName>
        <fullName evidence="1">Uncharacterized protein</fullName>
    </submittedName>
</protein>
<dbReference type="AlphaFoldDB" id="A0AAN8QMZ3"/>
<dbReference type="PANTHER" id="PTHR23071:SF1">
    <property type="entry name" value="GPI ETHANOLAMINE PHOSPHATE TRANSFERASE 3"/>
    <property type="match status" value="1"/>
</dbReference>
<keyword evidence="2" id="KW-1185">Reference proteome</keyword>
<dbReference type="GO" id="GO:0005789">
    <property type="term" value="C:endoplasmic reticulum membrane"/>
    <property type="evidence" value="ECO:0007669"/>
    <property type="project" value="TreeGrafter"/>
</dbReference>
<accession>A0AAN8QMZ3</accession>
<dbReference type="PANTHER" id="PTHR23071">
    <property type="entry name" value="PHOSPHATIDYLINOSITOL GLYCAN"/>
    <property type="match status" value="1"/>
</dbReference>
<dbReference type="EMBL" id="JAGTTL010000022">
    <property type="protein sequence ID" value="KAK6305376.1"/>
    <property type="molecule type" value="Genomic_DNA"/>
</dbReference>
<evidence type="ECO:0000313" key="1">
    <source>
        <dbReference type="EMBL" id="KAK6305376.1"/>
    </source>
</evidence>
<evidence type="ECO:0000313" key="2">
    <source>
        <dbReference type="Proteomes" id="UP001356427"/>
    </source>
</evidence>
<sequence length="80" mass="8863">MQRIKGFTTGSLPTVIDVGNNFASSAILKDNLVHQMGELGKRVVFMGDESSTEPCPSPLSMSRICTQWTMEFCRTCTTSW</sequence>
<dbReference type="GO" id="GO:0051377">
    <property type="term" value="F:mannose-ethanolamine phosphotransferase activity"/>
    <property type="evidence" value="ECO:0007669"/>
    <property type="project" value="TreeGrafter"/>
</dbReference>